<reference evidence="7 8" key="1">
    <citation type="submission" date="2022-12" db="EMBL/GenBank/DDBJ databases">
        <title>Chromosome-scale assembly of the Ensete ventricosum genome.</title>
        <authorList>
            <person name="Dussert Y."/>
            <person name="Stocks J."/>
            <person name="Wendawek A."/>
            <person name="Woldeyes F."/>
            <person name="Nichols R.A."/>
            <person name="Borrell J.S."/>
        </authorList>
    </citation>
    <scope>NUCLEOTIDE SEQUENCE [LARGE SCALE GENOMIC DNA]</scope>
    <source>
        <strain evidence="8">cv. Maze</strain>
        <tissue evidence="7">Seeds</tissue>
    </source>
</reference>
<dbReference type="Proteomes" id="UP001222027">
    <property type="component" value="Unassembled WGS sequence"/>
</dbReference>
<comment type="subcellular location">
    <subcellularLocation>
        <location evidence="1">Membrane</location>
        <topology evidence="1">Multi-pass membrane protein</topology>
    </subcellularLocation>
</comment>
<dbReference type="InterPro" id="IPR002794">
    <property type="entry name" value="DUF92_TMEM19"/>
</dbReference>
<comment type="similarity">
    <text evidence="2">Belongs to the TMEM19 family.</text>
</comment>
<evidence type="ECO:0000313" key="7">
    <source>
        <dbReference type="EMBL" id="KAJ8478190.1"/>
    </source>
</evidence>
<evidence type="ECO:0000313" key="8">
    <source>
        <dbReference type="Proteomes" id="UP001222027"/>
    </source>
</evidence>
<feature type="transmembrane region" description="Helical" evidence="6">
    <location>
        <begin position="176"/>
        <end position="197"/>
    </location>
</feature>
<dbReference type="GO" id="GO:0016020">
    <property type="term" value="C:membrane"/>
    <property type="evidence" value="ECO:0007669"/>
    <property type="project" value="UniProtKB-SubCell"/>
</dbReference>
<dbReference type="PANTHER" id="PTHR13353">
    <property type="entry name" value="TRANSMEMBRANE PROTEIN 19"/>
    <property type="match status" value="1"/>
</dbReference>
<evidence type="ECO:0000256" key="2">
    <source>
        <dbReference type="ARBA" id="ARBA00009012"/>
    </source>
</evidence>
<dbReference type="AlphaFoldDB" id="A0AAV8PBL0"/>
<feature type="transmembrane region" description="Helical" evidence="6">
    <location>
        <begin position="32"/>
        <end position="58"/>
    </location>
</feature>
<dbReference type="Pfam" id="PF01940">
    <property type="entry name" value="DUF92"/>
    <property type="match status" value="1"/>
</dbReference>
<comment type="caution">
    <text evidence="7">The sequence shown here is derived from an EMBL/GenBank/DDBJ whole genome shotgun (WGS) entry which is preliminary data.</text>
</comment>
<evidence type="ECO:0000256" key="4">
    <source>
        <dbReference type="ARBA" id="ARBA00022989"/>
    </source>
</evidence>
<evidence type="ECO:0000256" key="5">
    <source>
        <dbReference type="ARBA" id="ARBA00023136"/>
    </source>
</evidence>
<dbReference type="EMBL" id="JAQQAF010000006">
    <property type="protein sequence ID" value="KAJ8478190.1"/>
    <property type="molecule type" value="Genomic_DNA"/>
</dbReference>
<evidence type="ECO:0000256" key="6">
    <source>
        <dbReference type="SAM" id="Phobius"/>
    </source>
</evidence>
<gene>
    <name evidence="7" type="ORF">OPV22_021917</name>
</gene>
<sequence length="287" mass="30188">MDGFLIRLGFSLLLSFSIAARALKRKSVDSSAVLVGIPVMVIHMLAGYRFAVLLLVFFSTSSKVTRLGEGKKRAIDADFKEGGQRNWIQVLSNSIIATILVVIFARITQGHDRCLDSKDSTVVTALLGGIVGHYACCNGDTWSSELGMLSSTQPRLITTFKKVRKGTNGGVTVHGLLAAAAAGFVIGVAFALVGLVTTECSADVAKRQLFVVPIAAAAGLFGSLIDSLLGATLQFSGYCTVRKKVVGNEGPTVVKISGASILDNNAVNAVAILLTTVITSVTCLYIF</sequence>
<evidence type="ECO:0008006" key="9">
    <source>
        <dbReference type="Google" id="ProtNLM"/>
    </source>
</evidence>
<keyword evidence="5 6" id="KW-0472">Membrane</keyword>
<accession>A0AAV8PBL0</accession>
<feature type="transmembrane region" description="Helical" evidence="6">
    <location>
        <begin position="209"/>
        <end position="229"/>
    </location>
</feature>
<feature type="transmembrane region" description="Helical" evidence="6">
    <location>
        <begin position="90"/>
        <end position="108"/>
    </location>
</feature>
<proteinExistence type="inferred from homology"/>
<dbReference type="PANTHER" id="PTHR13353:SF8">
    <property type="entry name" value="OS01G0178200 PROTEIN"/>
    <property type="match status" value="1"/>
</dbReference>
<keyword evidence="4 6" id="KW-1133">Transmembrane helix</keyword>
<protein>
    <recommendedName>
        <fullName evidence="9">Protein PGR</fullName>
    </recommendedName>
</protein>
<feature type="transmembrane region" description="Helical" evidence="6">
    <location>
        <begin position="266"/>
        <end position="286"/>
    </location>
</feature>
<organism evidence="7 8">
    <name type="scientific">Ensete ventricosum</name>
    <name type="common">Abyssinian banana</name>
    <name type="synonym">Musa ensete</name>
    <dbReference type="NCBI Taxonomy" id="4639"/>
    <lineage>
        <taxon>Eukaryota</taxon>
        <taxon>Viridiplantae</taxon>
        <taxon>Streptophyta</taxon>
        <taxon>Embryophyta</taxon>
        <taxon>Tracheophyta</taxon>
        <taxon>Spermatophyta</taxon>
        <taxon>Magnoliopsida</taxon>
        <taxon>Liliopsida</taxon>
        <taxon>Zingiberales</taxon>
        <taxon>Musaceae</taxon>
        <taxon>Ensete</taxon>
    </lineage>
</organism>
<evidence type="ECO:0000256" key="3">
    <source>
        <dbReference type="ARBA" id="ARBA00022692"/>
    </source>
</evidence>
<evidence type="ECO:0000256" key="1">
    <source>
        <dbReference type="ARBA" id="ARBA00004141"/>
    </source>
</evidence>
<keyword evidence="8" id="KW-1185">Reference proteome</keyword>
<name>A0AAV8PBL0_ENSVE</name>
<keyword evidence="3 6" id="KW-0812">Transmembrane</keyword>